<reference evidence="2" key="1">
    <citation type="submission" date="2019-10" db="EMBL/GenBank/DDBJ databases">
        <authorList>
            <person name="Nor Muhammad N."/>
        </authorList>
    </citation>
    <scope>NUCLEOTIDE SEQUENCE</scope>
</reference>
<name>A0A5K1JU50_9APHY</name>
<feature type="compositionally biased region" description="Low complexity" evidence="1">
    <location>
        <begin position="446"/>
        <end position="468"/>
    </location>
</feature>
<evidence type="ECO:0000313" key="2">
    <source>
        <dbReference type="EMBL" id="VWO95265.1"/>
    </source>
</evidence>
<dbReference type="CDD" id="cd00303">
    <property type="entry name" value="retropepsin_like"/>
    <property type="match status" value="1"/>
</dbReference>
<gene>
    <name evidence="2" type="primary">Q4ZHV5</name>
</gene>
<protein>
    <submittedName>
        <fullName evidence="2">Plp</fullName>
    </submittedName>
</protein>
<feature type="region of interest" description="Disordered" evidence="1">
    <location>
        <begin position="781"/>
        <end position="814"/>
    </location>
</feature>
<dbReference type="Gene3D" id="2.40.70.10">
    <property type="entry name" value="Acid Proteases"/>
    <property type="match status" value="1"/>
</dbReference>
<accession>A0A5K1JU50</accession>
<feature type="compositionally biased region" description="Low complexity" evidence="1">
    <location>
        <begin position="245"/>
        <end position="256"/>
    </location>
</feature>
<proteinExistence type="predicted"/>
<feature type="region of interest" description="Disordered" evidence="1">
    <location>
        <begin position="245"/>
        <end position="273"/>
    </location>
</feature>
<dbReference type="InterPro" id="IPR021109">
    <property type="entry name" value="Peptidase_aspartic_dom_sf"/>
</dbReference>
<feature type="region of interest" description="Disordered" evidence="1">
    <location>
        <begin position="490"/>
        <end position="523"/>
    </location>
</feature>
<feature type="compositionally biased region" description="Basic and acidic residues" evidence="1">
    <location>
        <begin position="786"/>
        <end position="797"/>
    </location>
</feature>
<evidence type="ECO:0000256" key="1">
    <source>
        <dbReference type="SAM" id="MobiDB-lite"/>
    </source>
</evidence>
<feature type="compositionally biased region" description="Pro residues" evidence="1">
    <location>
        <begin position="260"/>
        <end position="273"/>
    </location>
</feature>
<sequence length="814" mass="88446">MAQPYRMPPRGASGAPSFDPIADSRSIIGFFEDLDFCLDQAGITDDGQKKGHAVRYVPDSEKTIWRAFTEFTDNSKSYDDFKKVVKIEYIGADGVSLFSRRDLDLHVAATSSTTINSAKEFNVYSRKFRDIASFLVTGRQLRADDRDHLFLHGLPPVLRTEVLDRLRITVPTTRYPRDPYSITEVTEAVHHTLEAATLSAATPTAAAPAVTATPQIKSEFTQAVESLATIAAAFMQAQTAPAATATPSAAGSAPPFHQRPLPPHMAPPGNPAAPPPPPRTCFYCNDANHGIRTCPLVDTDLAAGLVRRNDRNQVTLPNGSFVPNTVAGATLRERVQRYHQLYPEVRAPPQGAGMPQLFFAPVQHTASAAEPTYALATISAPPPRTRDYGNALEQQIEARRLELYALEQQGSRRTRLPSQHPFRRSPVRASTPPSTAHIEEVPDEPANPTAPHTTPAATNPTPVTSALPTAPPSAPLATSLEHPFANARDATYAPPSQRNYGIPPPRAPLISKKPDPAYRARPPVYDPRHVAKVLRRCLEQPIMVTKEELLSMSPEFCASTRELCTTRKVPTEPVLSQDETPLPFVDVDESPADPPSHKHDTLLSSLPVAFEAAQGASSARPPPGTLVVPDPVDMYFRSLPPDAERKPVKVSVESAAIRAIPGTFGLGTVVSCIHDDGCSIVSMSEGVCHHLGLSYDPQVILQMQSANGACDYSLGLARNVPVRFGSITVYLQFHVIRSPAYDVLLGRPFDLLTSSIVHTKSDGSQTITLHDPNSDTVATIPTAPRRPPEFVRADPSKPGRYHTTVEDVPEDFRS</sequence>
<dbReference type="AlphaFoldDB" id="A0A5K1JU50"/>
<feature type="region of interest" description="Disordered" evidence="1">
    <location>
        <begin position="408"/>
        <end position="478"/>
    </location>
</feature>
<dbReference type="EMBL" id="LR724656">
    <property type="protein sequence ID" value="VWO95265.1"/>
    <property type="molecule type" value="Genomic_DNA"/>
</dbReference>
<organism evidence="2">
    <name type="scientific">Ganoderma boninense</name>
    <dbReference type="NCBI Taxonomy" id="34458"/>
    <lineage>
        <taxon>Eukaryota</taxon>
        <taxon>Fungi</taxon>
        <taxon>Dikarya</taxon>
        <taxon>Basidiomycota</taxon>
        <taxon>Agaricomycotina</taxon>
        <taxon>Agaricomycetes</taxon>
        <taxon>Polyporales</taxon>
        <taxon>Polyporaceae</taxon>
        <taxon>Ganoderma</taxon>
    </lineage>
</organism>
<feature type="region of interest" description="Disordered" evidence="1">
    <location>
        <begin position="571"/>
        <end position="599"/>
    </location>
</feature>